<organism evidence="1 2">
    <name type="scientific">Neptuniibacter caesariensis</name>
    <dbReference type="NCBI Taxonomy" id="207954"/>
    <lineage>
        <taxon>Bacteria</taxon>
        <taxon>Pseudomonadati</taxon>
        <taxon>Pseudomonadota</taxon>
        <taxon>Gammaproteobacteria</taxon>
        <taxon>Oceanospirillales</taxon>
        <taxon>Oceanospirillaceae</taxon>
        <taxon>Neptuniibacter</taxon>
    </lineage>
</organism>
<reference evidence="1 2" key="1">
    <citation type="submission" date="2006-02" db="EMBL/GenBank/DDBJ databases">
        <authorList>
            <person name="Pinhassi J."/>
            <person name="Pedros-Alio C."/>
            <person name="Ferriera S."/>
            <person name="Johnson J."/>
            <person name="Kravitz S."/>
            <person name="Halpern A."/>
            <person name="Remington K."/>
            <person name="Beeson K."/>
            <person name="Tran B."/>
            <person name="Rogers Y.-H."/>
            <person name="Friedman R."/>
            <person name="Venter J.C."/>
        </authorList>
    </citation>
    <scope>NUCLEOTIDE SEQUENCE [LARGE SCALE GENOMIC DNA]</scope>
    <source>
        <strain evidence="1 2">MED92</strain>
    </source>
</reference>
<dbReference type="EMBL" id="AAOW01000005">
    <property type="protein sequence ID" value="EAR61887.1"/>
    <property type="molecule type" value="Genomic_DNA"/>
</dbReference>
<evidence type="ECO:0000313" key="1">
    <source>
        <dbReference type="EMBL" id="EAR61887.1"/>
    </source>
</evidence>
<protein>
    <submittedName>
        <fullName evidence="1">Uncharacterized protein</fullName>
    </submittedName>
</protein>
<gene>
    <name evidence="1" type="ORF">MED92_03028</name>
</gene>
<evidence type="ECO:0000313" key="2">
    <source>
        <dbReference type="Proteomes" id="UP000002171"/>
    </source>
</evidence>
<comment type="caution">
    <text evidence="1">The sequence shown here is derived from an EMBL/GenBank/DDBJ whole genome shotgun (WGS) entry which is preliminary data.</text>
</comment>
<dbReference type="AlphaFoldDB" id="A0A7U8GRY2"/>
<dbReference type="Proteomes" id="UP000002171">
    <property type="component" value="Unassembled WGS sequence"/>
</dbReference>
<sequence>MIAVSDAYNFVRLGHNERPQVQCISVDSEEMFLRKVKRLDQRF</sequence>
<name>A0A7U8GRY2_NEPCE</name>
<proteinExistence type="predicted"/>
<accession>A0A7U8GRY2</accession>
<keyword evidence="2" id="KW-1185">Reference proteome</keyword>